<keyword evidence="2" id="KW-1133">Transmembrane helix</keyword>
<keyword evidence="4" id="KW-1185">Reference proteome</keyword>
<evidence type="ECO:0000313" key="4">
    <source>
        <dbReference type="Proteomes" id="UP000323221"/>
    </source>
</evidence>
<feature type="transmembrane region" description="Helical" evidence="2">
    <location>
        <begin position="302"/>
        <end position="324"/>
    </location>
</feature>
<keyword evidence="2" id="KW-0472">Membrane</keyword>
<reference evidence="3 4" key="1">
    <citation type="submission" date="2019-08" db="EMBL/GenBank/DDBJ databases">
        <title>Agrococcus lahaulensis sp. nov., isolated from a cold desert of the Indian Himalayas.</title>
        <authorList>
            <person name="Qu J.H."/>
        </authorList>
    </citation>
    <scope>NUCLEOTIDE SEQUENCE [LARGE SCALE GENOMIC DNA]</scope>
    <source>
        <strain evidence="3 4">NS18</strain>
    </source>
</reference>
<feature type="transmembrane region" description="Helical" evidence="2">
    <location>
        <begin position="204"/>
        <end position="227"/>
    </location>
</feature>
<feature type="transmembrane region" description="Helical" evidence="2">
    <location>
        <begin position="239"/>
        <end position="263"/>
    </location>
</feature>
<dbReference type="AlphaFoldDB" id="A0A5M8QJ63"/>
<proteinExistence type="predicted"/>
<evidence type="ECO:0000256" key="2">
    <source>
        <dbReference type="SAM" id="Phobius"/>
    </source>
</evidence>
<dbReference type="EMBL" id="VOIR01000012">
    <property type="protein sequence ID" value="KAA6435004.1"/>
    <property type="molecule type" value="Genomic_DNA"/>
</dbReference>
<gene>
    <name evidence="3" type="ORF">FQ330_04360</name>
</gene>
<feature type="transmembrane region" description="Helical" evidence="2">
    <location>
        <begin position="21"/>
        <end position="41"/>
    </location>
</feature>
<dbReference type="Proteomes" id="UP000323221">
    <property type="component" value="Unassembled WGS sequence"/>
</dbReference>
<feature type="transmembrane region" description="Helical" evidence="2">
    <location>
        <begin position="119"/>
        <end position="143"/>
    </location>
</feature>
<keyword evidence="2" id="KW-0812">Transmembrane</keyword>
<feature type="transmembrane region" description="Helical" evidence="2">
    <location>
        <begin position="155"/>
        <end position="175"/>
    </location>
</feature>
<evidence type="ECO:0000256" key="1">
    <source>
        <dbReference type="SAM" id="MobiDB-lite"/>
    </source>
</evidence>
<accession>A0A5M8QJ63</accession>
<name>A0A5M8QJ63_9MICO</name>
<feature type="region of interest" description="Disordered" evidence="1">
    <location>
        <begin position="440"/>
        <end position="479"/>
    </location>
</feature>
<feature type="compositionally biased region" description="Basic and acidic residues" evidence="1">
    <location>
        <begin position="440"/>
        <end position="453"/>
    </location>
</feature>
<comment type="caution">
    <text evidence="3">The sequence shown here is derived from an EMBL/GenBank/DDBJ whole genome shotgun (WGS) entry which is preliminary data.</text>
</comment>
<organism evidence="3 4">
    <name type="scientific">Agrococcus sediminis</name>
    <dbReference type="NCBI Taxonomy" id="2599924"/>
    <lineage>
        <taxon>Bacteria</taxon>
        <taxon>Bacillati</taxon>
        <taxon>Actinomycetota</taxon>
        <taxon>Actinomycetes</taxon>
        <taxon>Micrococcales</taxon>
        <taxon>Microbacteriaceae</taxon>
        <taxon>Agrococcus</taxon>
    </lineage>
</organism>
<feature type="transmembrane region" description="Helical" evidence="2">
    <location>
        <begin position="380"/>
        <end position="399"/>
    </location>
</feature>
<feature type="transmembrane region" description="Helical" evidence="2">
    <location>
        <begin position="89"/>
        <end position="107"/>
    </location>
</feature>
<dbReference type="Pfam" id="PF19877">
    <property type="entry name" value="DUF6350"/>
    <property type="match status" value="1"/>
</dbReference>
<feature type="transmembrane region" description="Helical" evidence="2">
    <location>
        <begin position="344"/>
        <end position="368"/>
    </location>
</feature>
<protein>
    <submittedName>
        <fullName evidence="3">Uncharacterized protein</fullName>
    </submittedName>
</protein>
<feature type="compositionally biased region" description="Low complexity" evidence="1">
    <location>
        <begin position="457"/>
        <end position="475"/>
    </location>
</feature>
<feature type="region of interest" description="Disordered" evidence="1">
    <location>
        <begin position="493"/>
        <end position="525"/>
    </location>
</feature>
<evidence type="ECO:0000313" key="3">
    <source>
        <dbReference type="EMBL" id="KAA6435004.1"/>
    </source>
</evidence>
<sequence length="525" mass="52066">MRTGPAVRRLWAGIGQAVESAAIVAVGIVLCALVLLAVWGIDQGFAGDPSAQWRVAVDAWLLGHGVAIGVTLGTDAIVAVGIEEAGRPFVLSLGAWGIGLVTFWLHWRSGRRLAELPLIETGIAVAAGALATGLVGLGAAATATHGIAAPNLGQAFAHPALVALAGMLAAVLAVHGHDWLAAAARGLTIEEGWMRAIRTAIRSGLGGAAGVLGVGALVLGAGLVLRFTDGILLMEALQVSHVGVVVLFLVQLALLPVAVVWAASWAIGPGFMIGTGSSISPLGTDLGPVPSLPLLAAIDPEAAPWMLAVVALPVLAGVLVGVLARQTMLAGTVERPVHWWELAIAGVGGGVLAGALLGVAAMLATGSAGPGRLAETGSDAVLVAAWGALEVGAGLLVGMTAGGRGAGALAGIALPLAGEREGSRVRDLLGFGAADASDARDEAADAAHGREGEVEAADAAADASADDAPVVAPSADEQETAVIAPLADAQETAAIAPLADARAERAAGTEPTHPEPAPEQDRPAT</sequence>
<dbReference type="InterPro" id="IPR045931">
    <property type="entry name" value="DUF6350"/>
</dbReference>
<dbReference type="RefSeq" id="WP_128190194.1">
    <property type="nucleotide sequence ID" value="NZ_VOIR01000012.1"/>
</dbReference>
<feature type="transmembrane region" description="Helical" evidence="2">
    <location>
        <begin position="61"/>
        <end position="82"/>
    </location>
</feature>
<dbReference type="OrthoDB" id="3742900at2"/>